<evidence type="ECO:0000256" key="5">
    <source>
        <dbReference type="ARBA" id="ARBA00023136"/>
    </source>
</evidence>
<reference evidence="9 10" key="1">
    <citation type="submission" date="2018-02" db="EMBL/GenBank/DDBJ databases">
        <title>The genomes of Aspergillus section Nigri reveals drivers in fungal speciation.</title>
        <authorList>
            <consortium name="DOE Joint Genome Institute"/>
            <person name="Vesth T.C."/>
            <person name="Nybo J."/>
            <person name="Theobald S."/>
            <person name="Brandl J."/>
            <person name="Frisvad J.C."/>
            <person name="Nielsen K.F."/>
            <person name="Lyhne E.K."/>
            <person name="Kogle M.E."/>
            <person name="Kuo A."/>
            <person name="Riley R."/>
            <person name="Clum A."/>
            <person name="Nolan M."/>
            <person name="Lipzen A."/>
            <person name="Salamov A."/>
            <person name="Henrissat B."/>
            <person name="Wiebenga A."/>
            <person name="De vries R.P."/>
            <person name="Grigoriev I.V."/>
            <person name="Mortensen U.H."/>
            <person name="Andersen M.R."/>
            <person name="Baker S.E."/>
        </authorList>
    </citation>
    <scope>NUCLEOTIDE SEQUENCE [LARGE SCALE GENOMIC DNA]</scope>
    <source>
        <strain evidence="9 10">CBS 707.79</strain>
    </source>
</reference>
<evidence type="ECO:0000256" key="2">
    <source>
        <dbReference type="ARBA" id="ARBA00022448"/>
    </source>
</evidence>
<protein>
    <submittedName>
        <fullName evidence="9">MFS general substrate transporter</fullName>
    </submittedName>
</protein>
<keyword evidence="2" id="KW-0813">Transport</keyword>
<evidence type="ECO:0000256" key="7">
    <source>
        <dbReference type="SAM" id="MobiDB-lite"/>
    </source>
</evidence>
<name>A0A319CXV9_9EURO</name>
<dbReference type="PANTHER" id="PTHR43791">
    <property type="entry name" value="PERMEASE-RELATED"/>
    <property type="match status" value="1"/>
</dbReference>
<feature type="transmembrane region" description="Helical" evidence="8">
    <location>
        <begin position="147"/>
        <end position="165"/>
    </location>
</feature>
<feature type="transmembrane region" description="Helical" evidence="8">
    <location>
        <begin position="84"/>
        <end position="103"/>
    </location>
</feature>
<feature type="region of interest" description="Disordered" evidence="7">
    <location>
        <begin position="380"/>
        <end position="411"/>
    </location>
</feature>
<feature type="transmembrane region" description="Helical" evidence="8">
    <location>
        <begin position="115"/>
        <end position="135"/>
    </location>
</feature>
<comment type="similarity">
    <text evidence="6">Belongs to the major facilitator superfamily. Allantoate permease family.</text>
</comment>
<comment type="subcellular location">
    <subcellularLocation>
        <location evidence="1">Membrane</location>
        <topology evidence="1">Multi-pass membrane protein</topology>
    </subcellularLocation>
</comment>
<keyword evidence="5 8" id="KW-0472">Membrane</keyword>
<keyword evidence="4 8" id="KW-1133">Transmembrane helix</keyword>
<dbReference type="AlphaFoldDB" id="A0A319CXV9"/>
<keyword evidence="3 8" id="KW-0812">Transmembrane</keyword>
<sequence>MRYRRGFASAILKLDLLIVPYAFLSYWTKYIDQANINNAYVSGMEQDLNLRGNDLVNLQTMYTVGAVVGQIPFAYLFTKYPISWLIPGMDILWGVFTLLQYRATSYGEMMAYRFLVGWFEAAFFPGMHYIFGSWYRSNEIARRGGCFYVGLTLGTLTASLIQAGASSRLDGVHGLSGWRWMYIICALITIPIGVLGFFFWLLLWLDTFFWNACLNTSSGGYLLWLKSLSRYATSELNNLSAISPGAGHLLRPAWAIAVSHAWNIIGLVILVVWHVPESALWFAFLTTYSSVAMSSVLYGWLNSELRYEAADRAVVLVVVNMVAQSTTAWTPLLVYKTVDAPRFTKGYSFTLANAVCLVVMALAMWYLGGRKRALEAQGEGGDVESSCSAGSESGREGEGVVRVTQVGKTGE</sequence>
<evidence type="ECO:0000256" key="1">
    <source>
        <dbReference type="ARBA" id="ARBA00004141"/>
    </source>
</evidence>
<evidence type="ECO:0000256" key="6">
    <source>
        <dbReference type="ARBA" id="ARBA00037968"/>
    </source>
</evidence>
<feature type="transmembrane region" description="Helical" evidence="8">
    <location>
        <begin position="180"/>
        <end position="205"/>
    </location>
</feature>
<feature type="transmembrane region" description="Helical" evidence="8">
    <location>
        <begin position="60"/>
        <end position="77"/>
    </location>
</feature>
<feature type="transmembrane region" description="Helical" evidence="8">
    <location>
        <begin position="279"/>
        <end position="301"/>
    </location>
</feature>
<keyword evidence="10" id="KW-1185">Reference proteome</keyword>
<dbReference type="Gene3D" id="1.20.1250.20">
    <property type="entry name" value="MFS general substrate transporter like domains"/>
    <property type="match status" value="1"/>
</dbReference>
<dbReference type="OrthoDB" id="3639251at2759"/>
<dbReference type="FunFam" id="1.20.1250.20:FF:000065">
    <property type="entry name" value="Putative MFS pantothenate transporter"/>
    <property type="match status" value="1"/>
</dbReference>
<evidence type="ECO:0000256" key="8">
    <source>
        <dbReference type="SAM" id="Phobius"/>
    </source>
</evidence>
<dbReference type="STRING" id="1448320.A0A319CXV9"/>
<feature type="transmembrane region" description="Helical" evidence="8">
    <location>
        <begin position="7"/>
        <end position="27"/>
    </location>
</feature>
<evidence type="ECO:0000313" key="9">
    <source>
        <dbReference type="EMBL" id="PYH89411.1"/>
    </source>
</evidence>
<dbReference type="GO" id="GO:0022857">
    <property type="term" value="F:transmembrane transporter activity"/>
    <property type="evidence" value="ECO:0007669"/>
    <property type="project" value="InterPro"/>
</dbReference>
<evidence type="ECO:0000256" key="3">
    <source>
        <dbReference type="ARBA" id="ARBA00022692"/>
    </source>
</evidence>
<organism evidence="9 10">
    <name type="scientific">Aspergillus ellipticus CBS 707.79</name>
    <dbReference type="NCBI Taxonomy" id="1448320"/>
    <lineage>
        <taxon>Eukaryota</taxon>
        <taxon>Fungi</taxon>
        <taxon>Dikarya</taxon>
        <taxon>Ascomycota</taxon>
        <taxon>Pezizomycotina</taxon>
        <taxon>Eurotiomycetes</taxon>
        <taxon>Eurotiomycetidae</taxon>
        <taxon>Eurotiales</taxon>
        <taxon>Aspergillaceae</taxon>
        <taxon>Aspergillus</taxon>
        <taxon>Aspergillus subgen. Circumdati</taxon>
    </lineage>
</organism>
<dbReference type="InterPro" id="IPR011701">
    <property type="entry name" value="MFS"/>
</dbReference>
<dbReference type="SUPFAM" id="SSF103473">
    <property type="entry name" value="MFS general substrate transporter"/>
    <property type="match status" value="1"/>
</dbReference>
<dbReference type="Proteomes" id="UP000247810">
    <property type="component" value="Unassembled WGS sequence"/>
</dbReference>
<dbReference type="Pfam" id="PF07690">
    <property type="entry name" value="MFS_1"/>
    <property type="match status" value="1"/>
</dbReference>
<dbReference type="InterPro" id="IPR036259">
    <property type="entry name" value="MFS_trans_sf"/>
</dbReference>
<dbReference type="PANTHER" id="PTHR43791:SF15">
    <property type="entry name" value="TRANSPORTER SEO1-RELATED"/>
    <property type="match status" value="1"/>
</dbReference>
<proteinExistence type="inferred from homology"/>
<dbReference type="GO" id="GO:0016020">
    <property type="term" value="C:membrane"/>
    <property type="evidence" value="ECO:0007669"/>
    <property type="project" value="UniProtKB-SubCell"/>
</dbReference>
<gene>
    <name evidence="9" type="ORF">BO71DRAFT_423026</name>
</gene>
<evidence type="ECO:0000256" key="4">
    <source>
        <dbReference type="ARBA" id="ARBA00022989"/>
    </source>
</evidence>
<feature type="transmembrane region" description="Helical" evidence="8">
    <location>
        <begin position="313"/>
        <end position="335"/>
    </location>
</feature>
<dbReference type="EMBL" id="KZ826031">
    <property type="protein sequence ID" value="PYH89411.1"/>
    <property type="molecule type" value="Genomic_DNA"/>
</dbReference>
<feature type="transmembrane region" description="Helical" evidence="8">
    <location>
        <begin position="347"/>
        <end position="367"/>
    </location>
</feature>
<evidence type="ECO:0000313" key="10">
    <source>
        <dbReference type="Proteomes" id="UP000247810"/>
    </source>
</evidence>
<feature type="transmembrane region" description="Helical" evidence="8">
    <location>
        <begin position="253"/>
        <end position="273"/>
    </location>
</feature>
<dbReference type="VEuPathDB" id="FungiDB:BO71DRAFT_423026"/>
<accession>A0A319CXV9</accession>
<feature type="compositionally biased region" description="Low complexity" evidence="7">
    <location>
        <begin position="400"/>
        <end position="411"/>
    </location>
</feature>
<feature type="compositionally biased region" description="Low complexity" evidence="7">
    <location>
        <begin position="383"/>
        <end position="392"/>
    </location>
</feature>